<gene>
    <name evidence="1" type="ORF">F7O84_13600</name>
</gene>
<organism evidence="1 2">
    <name type="scientific">Candidatus Galacturonatibacter soehngenii</name>
    <dbReference type="NCBI Taxonomy" id="2307010"/>
    <lineage>
        <taxon>Bacteria</taxon>
        <taxon>Bacillati</taxon>
        <taxon>Bacillota</taxon>
        <taxon>Clostridia</taxon>
        <taxon>Lachnospirales</taxon>
        <taxon>Lachnospiraceae</taxon>
        <taxon>Candidatus Galacturonatibacter</taxon>
    </lineage>
</organism>
<sequence length="141" mass="15511">MNILISACLLGIECRYDGTGKKIPELEQLKKKHHLIPICPEIFGGLPTPREPAEKVGNRIMTKTGKDVTDYYQKGADEVLKLANLFDCKYAILKERSPSCGYGEIYDGTFTGQLIKGDGVLANLLAQNGITILGEKEIKLV</sequence>
<dbReference type="AlphaFoldDB" id="A0A7V7QKZ9"/>
<protein>
    <submittedName>
        <fullName evidence="1">DUF523 domain-containing protein</fullName>
    </submittedName>
</protein>
<dbReference type="InterPro" id="IPR007553">
    <property type="entry name" value="2-thiour_desulf"/>
</dbReference>
<dbReference type="RefSeq" id="WP_151146213.1">
    <property type="nucleotide sequence ID" value="NZ_WAGX01000005.1"/>
</dbReference>
<dbReference type="EMBL" id="WAGX01000005">
    <property type="protein sequence ID" value="KAB1438565.1"/>
    <property type="molecule type" value="Genomic_DNA"/>
</dbReference>
<reference evidence="1 2" key="2">
    <citation type="submission" date="2020-02" db="EMBL/GenBank/DDBJ databases">
        <title>Candidatus Galacturonibacter soehngenii shows hetero-acetogenic catabolism of galacturonic acid but lacks a canonical carbon monoxide dehydrogenase/acetyl-CoA synthase complex.</title>
        <authorList>
            <person name="Diender M."/>
            <person name="Stouten G.R."/>
            <person name="Petersen J.F."/>
            <person name="Nielsen P.H."/>
            <person name="Dueholm M.S."/>
            <person name="Pronk J.T."/>
            <person name="Van Loosdrecht M.C.M."/>
        </authorList>
    </citation>
    <scope>NUCLEOTIDE SEQUENCE [LARGE SCALE GENOMIC DNA]</scope>
    <source>
        <strain evidence="1">GalUA</strain>
    </source>
</reference>
<name>A0A7V7QKZ9_9FIRM</name>
<accession>A0A7V7QKZ9</accession>
<comment type="caution">
    <text evidence="1">The sequence shown here is derived from an EMBL/GenBank/DDBJ whole genome shotgun (WGS) entry which is preliminary data.</text>
</comment>
<dbReference type="OrthoDB" id="9797779at2"/>
<dbReference type="Proteomes" id="UP000461768">
    <property type="component" value="Unassembled WGS sequence"/>
</dbReference>
<reference evidence="1 2" key="1">
    <citation type="submission" date="2019-09" db="EMBL/GenBank/DDBJ databases">
        <authorList>
            <person name="Valk L.C."/>
        </authorList>
    </citation>
    <scope>NUCLEOTIDE SEQUENCE [LARGE SCALE GENOMIC DNA]</scope>
    <source>
        <strain evidence="1">GalUA</strain>
    </source>
</reference>
<dbReference type="Pfam" id="PF04463">
    <property type="entry name" value="2-thiour_desulf"/>
    <property type="match status" value="1"/>
</dbReference>
<evidence type="ECO:0000313" key="1">
    <source>
        <dbReference type="EMBL" id="KAB1438565.1"/>
    </source>
</evidence>
<dbReference type="PANTHER" id="PTHR30087">
    <property type="entry name" value="INNER MEMBRANE PROTEIN"/>
    <property type="match status" value="1"/>
</dbReference>
<keyword evidence="2" id="KW-1185">Reference proteome</keyword>
<proteinExistence type="predicted"/>
<evidence type="ECO:0000313" key="2">
    <source>
        <dbReference type="Proteomes" id="UP000461768"/>
    </source>
</evidence>
<dbReference type="PANTHER" id="PTHR30087:SF1">
    <property type="entry name" value="HYPOTHETICAL CYTOSOLIC PROTEIN"/>
    <property type="match status" value="1"/>
</dbReference>